<comment type="caution">
    <text evidence="1">The sequence shown here is derived from an EMBL/GenBank/DDBJ whole genome shotgun (WGS) entry which is preliminary data.</text>
</comment>
<evidence type="ECO:0000313" key="1">
    <source>
        <dbReference type="EMBL" id="KAH0567502.1"/>
    </source>
</evidence>
<dbReference type="AlphaFoldDB" id="A0AAV7J6S9"/>
<gene>
    <name evidence="1" type="ORF">KQX54_010472</name>
</gene>
<protein>
    <submittedName>
        <fullName evidence="1">Uncharacterized protein</fullName>
    </submittedName>
</protein>
<proteinExistence type="predicted"/>
<accession>A0AAV7J6S9</accession>
<sequence length="98" mass="11151">MLGRLQAIAHARNRPASLPWFFSILTWLSRQLQNQHVYVKDSLGAGCCMLYAVEPVQVRSNSWTEIKLLRNKTLVMKALSSVYSAYLLRVNRATNPMG</sequence>
<organism evidence="1 2">
    <name type="scientific">Cotesia glomerata</name>
    <name type="common">Lepidopteran parasitic wasp</name>
    <name type="synonym">Apanteles glomeratus</name>
    <dbReference type="NCBI Taxonomy" id="32391"/>
    <lineage>
        <taxon>Eukaryota</taxon>
        <taxon>Metazoa</taxon>
        <taxon>Ecdysozoa</taxon>
        <taxon>Arthropoda</taxon>
        <taxon>Hexapoda</taxon>
        <taxon>Insecta</taxon>
        <taxon>Pterygota</taxon>
        <taxon>Neoptera</taxon>
        <taxon>Endopterygota</taxon>
        <taxon>Hymenoptera</taxon>
        <taxon>Apocrita</taxon>
        <taxon>Ichneumonoidea</taxon>
        <taxon>Braconidae</taxon>
        <taxon>Microgastrinae</taxon>
        <taxon>Cotesia</taxon>
    </lineage>
</organism>
<dbReference type="EMBL" id="JAHXZJ010000001">
    <property type="protein sequence ID" value="KAH0567502.1"/>
    <property type="molecule type" value="Genomic_DNA"/>
</dbReference>
<dbReference type="Proteomes" id="UP000826195">
    <property type="component" value="Unassembled WGS sequence"/>
</dbReference>
<evidence type="ECO:0000313" key="2">
    <source>
        <dbReference type="Proteomes" id="UP000826195"/>
    </source>
</evidence>
<reference evidence="1 2" key="1">
    <citation type="journal article" date="2021" name="J. Hered.">
        <title>A chromosome-level genome assembly of the parasitoid wasp, Cotesia glomerata (Hymenoptera: Braconidae).</title>
        <authorList>
            <person name="Pinto B.J."/>
            <person name="Weis J.J."/>
            <person name="Gamble T."/>
            <person name="Ode P.J."/>
            <person name="Paul R."/>
            <person name="Zaspel J.M."/>
        </authorList>
    </citation>
    <scope>NUCLEOTIDE SEQUENCE [LARGE SCALE GENOMIC DNA]</scope>
    <source>
        <strain evidence="1">CgM1</strain>
    </source>
</reference>
<name>A0AAV7J6S9_COTGL</name>
<keyword evidence="2" id="KW-1185">Reference proteome</keyword>